<protein>
    <submittedName>
        <fullName evidence="4">Arf GTPase activating protein</fullName>
    </submittedName>
</protein>
<evidence type="ECO:0000256" key="2">
    <source>
        <dbReference type="SAM" id="MobiDB-lite"/>
    </source>
</evidence>
<comment type="caution">
    <text evidence="4">The sequence shown here is derived from an EMBL/GenBank/DDBJ whole genome shotgun (WGS) entry which is preliminary data.</text>
</comment>
<accession>A0A3S3MGY1</accession>
<keyword evidence="1" id="KW-0862">Zinc</keyword>
<dbReference type="Proteomes" id="UP000283530">
    <property type="component" value="Unassembled WGS sequence"/>
</dbReference>
<sequence length="652" mass="72235">MSSRKEEERNEKIIRGLMKLPPNRRCINCNSLGPQYVCTNFWTFICIACSGIHREFTHRVKSVSMAKFTSQEVDSLQKGGNQVRQFGYMHSLWFASSCAYEIFHPFQRAREIFLKDWDMRQQRLPDSSNVDRIREFIKNSQRNNEDDTRRASSYHSYSQSPPYENQYEDWRYGKKPGVLTRKPGSDRGHYEGKITSFVYSPGRSVEQMSEDRFANEGSVGRVSDYSVSSAGDPFRYDAQSPRFQKDIVFSSPPIHPCKDILVEDLRRQTANMYSDTNEKRERTASTESFESFNSNSLSSKSVSLGSLLDNVLEPEQPTVTKKTGTTRFPPLMQSSASPSAVIQDHFNPSFIQLPSSVTAIDLFADITQHPSAKDYETKPTAPSSENVGWATFDLPLHTSTSEPKHEPPSSITSGNGTSKINLAPLSSVSSTQWSLAQNSTPYPSAASQWHGSASEVQASNDLTTSQSWNAFEDSSVNLSLASFENLPQKSEPKIPAYYTPTSGDHFESSKDFSEVGFQRSTIEESAPSLPFNDVIAGSSFPSELPSMGVTLPRPLGQKSTNPFDLPYDSDLESSTMQFLNMSSLQAALPNPTLPVAFIGGITETWFPRGSATSYMDAVPSGGLFMADQAPTSQLPNIPSPGRVASLGGNPFA</sequence>
<keyword evidence="1" id="KW-0863">Zinc-finger</keyword>
<dbReference type="Pfam" id="PF01412">
    <property type="entry name" value="ArfGap"/>
    <property type="match status" value="1"/>
</dbReference>
<gene>
    <name evidence="4" type="ORF">CKAN_00827600</name>
</gene>
<name>A0A3S3MGY1_9MAGN</name>
<feature type="region of interest" description="Disordered" evidence="2">
    <location>
        <begin position="135"/>
        <end position="169"/>
    </location>
</feature>
<feature type="region of interest" description="Disordered" evidence="2">
    <location>
        <begin position="633"/>
        <end position="652"/>
    </location>
</feature>
<dbReference type="Gene3D" id="1.10.220.150">
    <property type="entry name" value="Arf GTPase activating protein"/>
    <property type="match status" value="1"/>
</dbReference>
<evidence type="ECO:0000313" key="5">
    <source>
        <dbReference type="Proteomes" id="UP000283530"/>
    </source>
</evidence>
<dbReference type="STRING" id="337451.A0A3S3MGY1"/>
<feature type="compositionally biased region" description="Low complexity" evidence="2">
    <location>
        <begin position="153"/>
        <end position="163"/>
    </location>
</feature>
<keyword evidence="1" id="KW-0479">Metal-binding</keyword>
<dbReference type="PANTHER" id="PTHR46085:SF4">
    <property type="entry name" value="ADP-RIBOSYLATION FACTOR GTPASE-ACTIVATING PROTEIN AGD14-RELATED"/>
    <property type="match status" value="1"/>
</dbReference>
<evidence type="ECO:0000256" key="1">
    <source>
        <dbReference type="PROSITE-ProRule" id="PRU00288"/>
    </source>
</evidence>
<feature type="compositionally biased region" description="Low complexity" evidence="2">
    <location>
        <begin position="285"/>
        <end position="299"/>
    </location>
</feature>
<reference evidence="4 5" key="1">
    <citation type="journal article" date="2019" name="Nat. Plants">
        <title>Stout camphor tree genome fills gaps in understanding of flowering plant genome evolution.</title>
        <authorList>
            <person name="Chaw S.M."/>
            <person name="Liu Y.C."/>
            <person name="Wu Y.W."/>
            <person name="Wang H.Y."/>
            <person name="Lin C.I."/>
            <person name="Wu C.S."/>
            <person name="Ke H.M."/>
            <person name="Chang L.Y."/>
            <person name="Hsu C.Y."/>
            <person name="Yang H.T."/>
            <person name="Sudianto E."/>
            <person name="Hsu M.H."/>
            <person name="Wu K.P."/>
            <person name="Wang L.N."/>
            <person name="Leebens-Mack J.H."/>
            <person name="Tsai I.J."/>
        </authorList>
    </citation>
    <scope>NUCLEOTIDE SEQUENCE [LARGE SCALE GENOMIC DNA]</scope>
    <source>
        <strain evidence="5">cv. Chaw 1501</strain>
        <tissue evidence="4">Young leaves</tissue>
    </source>
</reference>
<dbReference type="PANTHER" id="PTHR46085">
    <property type="entry name" value="ARFGAP/RECO-RELATED"/>
    <property type="match status" value="1"/>
</dbReference>
<feature type="region of interest" description="Disordered" evidence="2">
    <location>
        <begin position="395"/>
        <end position="418"/>
    </location>
</feature>
<evidence type="ECO:0000313" key="4">
    <source>
        <dbReference type="EMBL" id="RWR79685.1"/>
    </source>
</evidence>
<feature type="compositionally biased region" description="Basic and acidic residues" evidence="2">
    <location>
        <begin position="135"/>
        <end position="150"/>
    </location>
</feature>
<dbReference type="PRINTS" id="PR00405">
    <property type="entry name" value="REVINTRACTNG"/>
</dbReference>
<dbReference type="EMBL" id="QPKB01000003">
    <property type="protein sequence ID" value="RWR79685.1"/>
    <property type="molecule type" value="Genomic_DNA"/>
</dbReference>
<feature type="domain" description="Arf-GAP" evidence="3">
    <location>
        <begin position="11"/>
        <end position="82"/>
    </location>
</feature>
<dbReference type="CDD" id="cd08838">
    <property type="entry name" value="ArfGap_AGFG"/>
    <property type="match status" value="1"/>
</dbReference>
<feature type="region of interest" description="Disordered" evidence="2">
    <location>
        <begin position="437"/>
        <end position="458"/>
    </location>
</feature>
<evidence type="ECO:0000259" key="3">
    <source>
        <dbReference type="PROSITE" id="PS50115"/>
    </source>
</evidence>
<keyword evidence="5" id="KW-1185">Reference proteome</keyword>
<proteinExistence type="predicted"/>
<dbReference type="InterPro" id="IPR044820">
    <property type="entry name" value="AGD14-like"/>
</dbReference>
<dbReference type="SUPFAM" id="SSF57863">
    <property type="entry name" value="ArfGap/RecO-like zinc finger"/>
    <property type="match status" value="1"/>
</dbReference>
<dbReference type="PROSITE" id="PS50115">
    <property type="entry name" value="ARFGAP"/>
    <property type="match status" value="1"/>
</dbReference>
<dbReference type="InterPro" id="IPR037278">
    <property type="entry name" value="ARFGAP/RecO"/>
</dbReference>
<organism evidence="4 5">
    <name type="scientific">Cinnamomum micranthum f. kanehirae</name>
    <dbReference type="NCBI Taxonomy" id="337451"/>
    <lineage>
        <taxon>Eukaryota</taxon>
        <taxon>Viridiplantae</taxon>
        <taxon>Streptophyta</taxon>
        <taxon>Embryophyta</taxon>
        <taxon>Tracheophyta</taxon>
        <taxon>Spermatophyta</taxon>
        <taxon>Magnoliopsida</taxon>
        <taxon>Magnoliidae</taxon>
        <taxon>Laurales</taxon>
        <taxon>Lauraceae</taxon>
        <taxon>Cinnamomum</taxon>
    </lineage>
</organism>
<feature type="region of interest" description="Disordered" evidence="2">
    <location>
        <begin position="272"/>
        <end position="299"/>
    </location>
</feature>
<dbReference type="GO" id="GO:0008270">
    <property type="term" value="F:zinc ion binding"/>
    <property type="evidence" value="ECO:0007669"/>
    <property type="project" value="UniProtKB-KW"/>
</dbReference>
<dbReference type="AlphaFoldDB" id="A0A3S3MGY1"/>
<dbReference type="SMART" id="SM00105">
    <property type="entry name" value="ArfGap"/>
    <property type="match status" value="1"/>
</dbReference>
<dbReference type="OrthoDB" id="6036at2759"/>
<dbReference type="InterPro" id="IPR001164">
    <property type="entry name" value="ArfGAP_dom"/>
</dbReference>
<dbReference type="InterPro" id="IPR038508">
    <property type="entry name" value="ArfGAP_dom_sf"/>
</dbReference>
<dbReference type="GO" id="GO:0005096">
    <property type="term" value="F:GTPase activator activity"/>
    <property type="evidence" value="ECO:0007669"/>
    <property type="project" value="InterPro"/>
</dbReference>
<feature type="compositionally biased region" description="Polar residues" evidence="2">
    <location>
        <begin position="409"/>
        <end position="418"/>
    </location>
</feature>